<dbReference type="HOGENOM" id="CLU_037268_0_0_1"/>
<dbReference type="AlphaFoldDB" id="G7KQI3"/>
<proteinExistence type="predicted"/>
<evidence type="ECO:0000256" key="1">
    <source>
        <dbReference type="SAM" id="Phobius"/>
    </source>
</evidence>
<sequence>MKHAISASQSYANLLDVNYKSRQNVNMRLISKSFIFSLSILVMLSSTAYSQPQSPKIIHSTTYLSKKFDVGPGEVADIHMYNIEFPKGHVGIKSFDVDLVDEHGNSVPLHETYIHHWFILKYNIKKNMSVSQNPNDHSKPSGDLIYKRNDGTCNNGILPHQWSSGSETRGTSTKLPYPFAVEIGNRADITEGWEEQWLLGVLVIDTRGAENKKICIQCRCDQFNLPENFYDVTVGFHGKVTPEYKAGVLCCQDKFQCKMRKGFQAPRRNLAIKYNITWVNWDQHQIPVRFYVLDVTDRVTTNGSETIHNCQYKHFPCSKSKHPMKKGGYLIYASGHAHTGVINATLYGQDGRTLCTSTPTYGTGKEAGNEEGYLVGMSVCYPKPGSMKIDDGETVTVESIYKNEFLPAVMGDMHFYLADELSHDA</sequence>
<reference evidence="2 4" key="1">
    <citation type="journal article" date="2011" name="Nature">
        <title>The Medicago genome provides insight into the evolution of rhizobial symbioses.</title>
        <authorList>
            <person name="Young N.D."/>
            <person name="Debelle F."/>
            <person name="Oldroyd G.E."/>
            <person name="Geurts R."/>
            <person name="Cannon S.B."/>
            <person name="Udvardi M.K."/>
            <person name="Benedito V.A."/>
            <person name="Mayer K.F."/>
            <person name="Gouzy J."/>
            <person name="Schoof H."/>
            <person name="Van de Peer Y."/>
            <person name="Proost S."/>
            <person name="Cook D.R."/>
            <person name="Meyers B.C."/>
            <person name="Spannagl M."/>
            <person name="Cheung F."/>
            <person name="De Mita S."/>
            <person name="Krishnakumar V."/>
            <person name="Gundlach H."/>
            <person name="Zhou S."/>
            <person name="Mudge J."/>
            <person name="Bharti A.K."/>
            <person name="Murray J.D."/>
            <person name="Naoumkina M.A."/>
            <person name="Rosen B."/>
            <person name="Silverstein K.A."/>
            <person name="Tang H."/>
            <person name="Rombauts S."/>
            <person name="Zhao P.X."/>
            <person name="Zhou P."/>
            <person name="Barbe V."/>
            <person name="Bardou P."/>
            <person name="Bechner M."/>
            <person name="Bellec A."/>
            <person name="Berger A."/>
            <person name="Berges H."/>
            <person name="Bidwell S."/>
            <person name="Bisseling T."/>
            <person name="Choisne N."/>
            <person name="Couloux A."/>
            <person name="Denny R."/>
            <person name="Deshpande S."/>
            <person name="Dai X."/>
            <person name="Doyle J.J."/>
            <person name="Dudez A.M."/>
            <person name="Farmer A.D."/>
            <person name="Fouteau S."/>
            <person name="Franken C."/>
            <person name="Gibelin C."/>
            <person name="Gish J."/>
            <person name="Goldstein S."/>
            <person name="Gonzalez A.J."/>
            <person name="Green P.J."/>
            <person name="Hallab A."/>
            <person name="Hartog M."/>
            <person name="Hua A."/>
            <person name="Humphray S.J."/>
            <person name="Jeong D.H."/>
            <person name="Jing Y."/>
            <person name="Jocker A."/>
            <person name="Kenton S.M."/>
            <person name="Kim D.J."/>
            <person name="Klee K."/>
            <person name="Lai H."/>
            <person name="Lang C."/>
            <person name="Lin S."/>
            <person name="Macmil S.L."/>
            <person name="Magdelenat G."/>
            <person name="Matthews L."/>
            <person name="McCorrison J."/>
            <person name="Monaghan E.L."/>
            <person name="Mun J.H."/>
            <person name="Najar F.Z."/>
            <person name="Nicholson C."/>
            <person name="Noirot C."/>
            <person name="O'Bleness M."/>
            <person name="Paule C.R."/>
            <person name="Poulain J."/>
            <person name="Prion F."/>
            <person name="Qin B."/>
            <person name="Qu C."/>
            <person name="Retzel E.F."/>
            <person name="Riddle C."/>
            <person name="Sallet E."/>
            <person name="Samain S."/>
            <person name="Samson N."/>
            <person name="Sanders I."/>
            <person name="Saurat O."/>
            <person name="Scarpelli C."/>
            <person name="Schiex T."/>
            <person name="Segurens B."/>
            <person name="Severin A.J."/>
            <person name="Sherrier D.J."/>
            <person name="Shi R."/>
            <person name="Sims S."/>
            <person name="Singer S.R."/>
            <person name="Sinharoy S."/>
            <person name="Sterck L."/>
            <person name="Viollet A."/>
            <person name="Wang B.B."/>
            <person name="Wang K."/>
            <person name="Wang M."/>
            <person name="Wang X."/>
            <person name="Warfsmann J."/>
            <person name="Weissenbach J."/>
            <person name="White D.D."/>
            <person name="White J.D."/>
            <person name="Wiley G.B."/>
            <person name="Wincker P."/>
            <person name="Xing Y."/>
            <person name="Yang L."/>
            <person name="Yao Z."/>
            <person name="Ying F."/>
            <person name="Zhai J."/>
            <person name="Zhou L."/>
            <person name="Zuber A."/>
            <person name="Denarie J."/>
            <person name="Dixon R.A."/>
            <person name="May G.D."/>
            <person name="Schwartz D.C."/>
            <person name="Rogers J."/>
            <person name="Quetier F."/>
            <person name="Town C.D."/>
            <person name="Roe B.A."/>
        </authorList>
    </citation>
    <scope>NUCLEOTIDE SEQUENCE [LARGE SCALE GENOMIC DNA]</scope>
    <source>
        <strain evidence="2">A17</strain>
        <strain evidence="3 4">cv. Jemalong A17</strain>
    </source>
</reference>
<dbReference type="eggNOG" id="ENOG502QRR9">
    <property type="taxonomic scope" value="Eukaryota"/>
</dbReference>
<feature type="transmembrane region" description="Helical" evidence="1">
    <location>
        <begin position="29"/>
        <end position="49"/>
    </location>
</feature>
<dbReference type="PaxDb" id="3880-AES76977"/>
<evidence type="ECO:0000313" key="3">
    <source>
        <dbReference type="EnsemblPlants" id="AES76977"/>
    </source>
</evidence>
<dbReference type="STRING" id="3880.G7KQI3"/>
<keyword evidence="1" id="KW-1133">Transmembrane helix</keyword>
<dbReference type="Pfam" id="PF07712">
    <property type="entry name" value="SURNod19"/>
    <property type="match status" value="1"/>
</dbReference>
<dbReference type="InterPro" id="IPR011692">
    <property type="entry name" value="Stress_up-reg_Nod19"/>
</dbReference>
<dbReference type="PANTHER" id="PTHR33390:SF4">
    <property type="entry name" value="STRESS UP-REGULATED NOD 19-RELATED"/>
    <property type="match status" value="1"/>
</dbReference>
<protein>
    <submittedName>
        <fullName evidence="2">Stress up-regulated Nod 19 protein</fullName>
    </submittedName>
</protein>
<organism evidence="2 4">
    <name type="scientific">Medicago truncatula</name>
    <name type="common">Barrel medic</name>
    <name type="synonym">Medicago tribuloides</name>
    <dbReference type="NCBI Taxonomy" id="3880"/>
    <lineage>
        <taxon>Eukaryota</taxon>
        <taxon>Viridiplantae</taxon>
        <taxon>Streptophyta</taxon>
        <taxon>Embryophyta</taxon>
        <taxon>Tracheophyta</taxon>
        <taxon>Spermatophyta</taxon>
        <taxon>Magnoliopsida</taxon>
        <taxon>eudicotyledons</taxon>
        <taxon>Gunneridae</taxon>
        <taxon>Pentapetalae</taxon>
        <taxon>rosids</taxon>
        <taxon>fabids</taxon>
        <taxon>Fabales</taxon>
        <taxon>Fabaceae</taxon>
        <taxon>Papilionoideae</taxon>
        <taxon>50 kb inversion clade</taxon>
        <taxon>NPAAA clade</taxon>
        <taxon>Hologalegina</taxon>
        <taxon>IRL clade</taxon>
        <taxon>Trifolieae</taxon>
        <taxon>Medicago</taxon>
    </lineage>
</organism>
<evidence type="ECO:0000313" key="2">
    <source>
        <dbReference type="EMBL" id="AES76977.1"/>
    </source>
</evidence>
<keyword evidence="4" id="KW-1185">Reference proteome</keyword>
<dbReference type="OMA" id="ETIHNCQ"/>
<dbReference type="EnsemblPlants" id="AES76977">
    <property type="protein sequence ID" value="AES76977"/>
    <property type="gene ID" value="MTR_6g090090"/>
</dbReference>
<dbReference type="EMBL" id="CM001222">
    <property type="protein sequence ID" value="AES76977.1"/>
    <property type="molecule type" value="Genomic_DNA"/>
</dbReference>
<reference evidence="2 4" key="2">
    <citation type="journal article" date="2014" name="BMC Genomics">
        <title>An improved genome release (version Mt4.0) for the model legume Medicago truncatula.</title>
        <authorList>
            <person name="Tang H."/>
            <person name="Krishnakumar V."/>
            <person name="Bidwell S."/>
            <person name="Rosen B."/>
            <person name="Chan A."/>
            <person name="Zhou S."/>
            <person name="Gentzbittel L."/>
            <person name="Childs K.L."/>
            <person name="Yandell M."/>
            <person name="Gundlach H."/>
            <person name="Mayer K.F."/>
            <person name="Schwartz D.C."/>
            <person name="Town C.D."/>
        </authorList>
    </citation>
    <scope>GENOME REANNOTATION</scope>
    <source>
        <strain evidence="3 4">cv. Jemalong A17</strain>
    </source>
</reference>
<name>G7KQI3_MEDTR</name>
<reference evidence="3" key="3">
    <citation type="submission" date="2015-04" db="UniProtKB">
        <authorList>
            <consortium name="EnsemblPlants"/>
        </authorList>
    </citation>
    <scope>IDENTIFICATION</scope>
    <source>
        <strain evidence="3">cv. Jemalong A17</strain>
    </source>
</reference>
<dbReference type="Proteomes" id="UP000002051">
    <property type="component" value="Chromosome 6"/>
</dbReference>
<dbReference type="PANTHER" id="PTHR33390">
    <property type="entry name" value="STRESS UP-REGULATED NOD 19 PROTEIN"/>
    <property type="match status" value="1"/>
</dbReference>
<gene>
    <name evidence="2" type="ordered locus">MTR_6g090090</name>
</gene>
<keyword evidence="1" id="KW-0812">Transmembrane</keyword>
<accession>G7KQI3</accession>
<keyword evidence="1" id="KW-0472">Membrane</keyword>
<evidence type="ECO:0000313" key="4">
    <source>
        <dbReference type="Proteomes" id="UP000002051"/>
    </source>
</evidence>